<sequence>MGRTVAVIGGGYGGSAVAKALDAEADVVLIDPRDAFVNAAASLRALVRPDWAGNMFFPFDTLLTRGRVVRDRVVSVDPGGVTLASGGRVEADYLVLATGSGYAYPAKPDAESTEAALDDLRRTHKELSGAQRVLVVGAGPVGLELAGEIREVWPGKRVTVVDPVEQLLPGFQPEVRQELHRQLAEADIRLRLGVGLAALPSTEPGQAATFTVTTTDGDEITADIWFRAHGVRVNTGYLADGRLTTRTPQGLVRVTEHLNVRGHDHVYAIGDITDVAEAKMAAYAMQHAEVVAQNITARLRGEQPTATYRPSPDPMILLPLGTRGGVGQFPAPDGPAAVPAATVAEYKGADLFTGRFAELFGTA</sequence>
<dbReference type="GO" id="GO:0005737">
    <property type="term" value="C:cytoplasm"/>
    <property type="evidence" value="ECO:0007669"/>
    <property type="project" value="TreeGrafter"/>
</dbReference>
<evidence type="ECO:0000259" key="5">
    <source>
        <dbReference type="Pfam" id="PF07992"/>
    </source>
</evidence>
<evidence type="ECO:0000313" key="7">
    <source>
        <dbReference type="Proteomes" id="UP000659904"/>
    </source>
</evidence>
<dbReference type="Pfam" id="PF07992">
    <property type="entry name" value="Pyr_redox_2"/>
    <property type="match status" value="1"/>
</dbReference>
<dbReference type="Proteomes" id="UP000659904">
    <property type="component" value="Unassembled WGS sequence"/>
</dbReference>
<evidence type="ECO:0000256" key="1">
    <source>
        <dbReference type="ARBA" id="ARBA00006442"/>
    </source>
</evidence>
<accession>A0A8J3KR36</accession>
<evidence type="ECO:0000256" key="4">
    <source>
        <dbReference type="ARBA" id="ARBA00023002"/>
    </source>
</evidence>
<dbReference type="PRINTS" id="PR00368">
    <property type="entry name" value="FADPNR"/>
</dbReference>
<dbReference type="InterPro" id="IPR036188">
    <property type="entry name" value="FAD/NAD-bd_sf"/>
</dbReference>
<protein>
    <submittedName>
        <fullName evidence="6">NADH dehydrogenase</fullName>
    </submittedName>
</protein>
<comment type="similarity">
    <text evidence="1">Belongs to the FAD-dependent oxidoreductase family.</text>
</comment>
<keyword evidence="2" id="KW-0285">Flavoprotein</keyword>
<dbReference type="Gene3D" id="3.50.50.100">
    <property type="match status" value="1"/>
</dbReference>
<organism evidence="6 7">
    <name type="scientific">Catellatospora citrea</name>
    <dbReference type="NCBI Taxonomy" id="53366"/>
    <lineage>
        <taxon>Bacteria</taxon>
        <taxon>Bacillati</taxon>
        <taxon>Actinomycetota</taxon>
        <taxon>Actinomycetes</taxon>
        <taxon>Micromonosporales</taxon>
        <taxon>Micromonosporaceae</taxon>
        <taxon>Catellatospora</taxon>
    </lineage>
</organism>
<keyword evidence="3" id="KW-0274">FAD</keyword>
<gene>
    <name evidence="6" type="primary">ndh_2</name>
    <name evidence="6" type="ORF">Cci01nite_55380</name>
</gene>
<evidence type="ECO:0000313" key="6">
    <source>
        <dbReference type="EMBL" id="GIG00445.1"/>
    </source>
</evidence>
<dbReference type="AlphaFoldDB" id="A0A8J3KR36"/>
<evidence type="ECO:0000256" key="3">
    <source>
        <dbReference type="ARBA" id="ARBA00022827"/>
    </source>
</evidence>
<dbReference type="InterPro" id="IPR023753">
    <property type="entry name" value="FAD/NAD-binding_dom"/>
</dbReference>
<feature type="domain" description="FAD/NAD(P)-binding" evidence="5">
    <location>
        <begin position="4"/>
        <end position="283"/>
    </location>
</feature>
<dbReference type="PANTHER" id="PTHR43735">
    <property type="entry name" value="APOPTOSIS-INDUCING FACTOR 1"/>
    <property type="match status" value="1"/>
</dbReference>
<comment type="caution">
    <text evidence="6">The sequence shown here is derived from an EMBL/GenBank/DDBJ whole genome shotgun (WGS) entry which is preliminary data.</text>
</comment>
<dbReference type="PANTHER" id="PTHR43735:SF3">
    <property type="entry name" value="FERROPTOSIS SUPPRESSOR PROTEIN 1"/>
    <property type="match status" value="1"/>
</dbReference>
<proteinExistence type="inferred from homology"/>
<keyword evidence="7" id="KW-1185">Reference proteome</keyword>
<dbReference type="GO" id="GO:0050660">
    <property type="term" value="F:flavin adenine dinucleotide binding"/>
    <property type="evidence" value="ECO:0007669"/>
    <property type="project" value="TreeGrafter"/>
</dbReference>
<dbReference type="SUPFAM" id="SSF51905">
    <property type="entry name" value="FAD/NAD(P)-binding domain"/>
    <property type="match status" value="1"/>
</dbReference>
<reference evidence="6 7" key="1">
    <citation type="submission" date="2021-01" db="EMBL/GenBank/DDBJ databases">
        <title>Whole genome shotgun sequence of Catellatospora citrea NBRC 14495.</title>
        <authorList>
            <person name="Komaki H."/>
            <person name="Tamura T."/>
        </authorList>
    </citation>
    <scope>NUCLEOTIDE SEQUENCE [LARGE SCALE GENOMIC DNA]</scope>
    <source>
        <strain evidence="6 7">NBRC 14495</strain>
    </source>
</reference>
<dbReference type="EMBL" id="BONH01000028">
    <property type="protein sequence ID" value="GIG00445.1"/>
    <property type="molecule type" value="Genomic_DNA"/>
</dbReference>
<name>A0A8J3KR36_9ACTN</name>
<keyword evidence="4" id="KW-0560">Oxidoreductase</keyword>
<dbReference type="RefSeq" id="WP_120320286.1">
    <property type="nucleotide sequence ID" value="NZ_BONH01000028.1"/>
</dbReference>
<evidence type="ECO:0000256" key="2">
    <source>
        <dbReference type="ARBA" id="ARBA00022630"/>
    </source>
</evidence>
<dbReference type="GO" id="GO:0004174">
    <property type="term" value="F:electron-transferring-flavoprotein dehydrogenase activity"/>
    <property type="evidence" value="ECO:0007669"/>
    <property type="project" value="TreeGrafter"/>
</dbReference>